<name>A0AAD9PX70_ACRCE</name>
<reference evidence="1" key="1">
    <citation type="journal article" date="2023" name="G3 (Bethesda)">
        <title>Whole genome assembly and annotation of the endangered Caribbean coral Acropora cervicornis.</title>
        <authorList>
            <person name="Selwyn J.D."/>
            <person name="Vollmer S.V."/>
        </authorList>
    </citation>
    <scope>NUCLEOTIDE SEQUENCE</scope>
    <source>
        <strain evidence="1">K2</strain>
    </source>
</reference>
<dbReference type="AlphaFoldDB" id="A0AAD9PX70"/>
<evidence type="ECO:0000313" key="2">
    <source>
        <dbReference type="Proteomes" id="UP001249851"/>
    </source>
</evidence>
<organism evidence="1 2">
    <name type="scientific">Acropora cervicornis</name>
    <name type="common">Staghorn coral</name>
    <dbReference type="NCBI Taxonomy" id="6130"/>
    <lineage>
        <taxon>Eukaryota</taxon>
        <taxon>Metazoa</taxon>
        <taxon>Cnidaria</taxon>
        <taxon>Anthozoa</taxon>
        <taxon>Hexacorallia</taxon>
        <taxon>Scleractinia</taxon>
        <taxon>Astrocoeniina</taxon>
        <taxon>Acroporidae</taxon>
        <taxon>Acropora</taxon>
    </lineage>
</organism>
<proteinExistence type="predicted"/>
<gene>
    <name evidence="1" type="ORF">P5673_028626</name>
</gene>
<dbReference type="EMBL" id="JARQWQ010000107">
    <property type="protein sequence ID" value="KAK2550740.1"/>
    <property type="molecule type" value="Genomic_DNA"/>
</dbReference>
<protein>
    <submittedName>
        <fullName evidence="1">Uncharacterized protein</fullName>
    </submittedName>
</protein>
<dbReference type="Proteomes" id="UP001249851">
    <property type="component" value="Unassembled WGS sequence"/>
</dbReference>
<comment type="caution">
    <text evidence="1">The sequence shown here is derived from an EMBL/GenBank/DDBJ whole genome shotgun (WGS) entry which is preliminary data.</text>
</comment>
<keyword evidence="2" id="KW-1185">Reference proteome</keyword>
<reference evidence="1" key="2">
    <citation type="journal article" date="2023" name="Science">
        <title>Genomic signatures of disease resistance in endangered staghorn corals.</title>
        <authorList>
            <person name="Vollmer S.V."/>
            <person name="Selwyn J.D."/>
            <person name="Despard B.A."/>
            <person name="Roesel C.L."/>
        </authorList>
    </citation>
    <scope>NUCLEOTIDE SEQUENCE</scope>
    <source>
        <strain evidence="1">K2</strain>
    </source>
</reference>
<evidence type="ECO:0000313" key="1">
    <source>
        <dbReference type="EMBL" id="KAK2550740.1"/>
    </source>
</evidence>
<accession>A0AAD9PX70</accession>
<sequence>MHLLGLNYGTEFVMSPNRKNVKLSVEKVTNDISKSFLWLCEELLMKGMSCSRTLVYVRDYNSCGQIYGYFMRALGDKAYWPTNAGKISCNRIIAMYHSGTVDKIKQNVISSLKDPQGKFFYTGAHIHYSIGGFPASHGFCSDFYPEDQESLFPHHREIDKRIIHHSILWNLDFIDYFYAMNMVMYRNRNYASVSLQSVSSREHGWPSAFGNSFVVDGHHLLHLQELLLLLIHGLLLQNRTKESRTSKEKTDSLETFDSKFIGRPSKHALTDKLNIQALPPGEDHHLYHYRPHDLPQHYLFAVFVTNAVRSLPGDDDNLKASNSSLLAFGAITLQTARQASSTFSLHNIFSLFDASSQFDVSLNVSGSTSLTSDRVAICDIASLYTFKAGSTSDSPSDN</sequence>